<comment type="caution">
    <text evidence="2">The sequence shown here is derived from an EMBL/GenBank/DDBJ whole genome shotgun (WGS) entry which is preliminary data.</text>
</comment>
<evidence type="ECO:0000256" key="1">
    <source>
        <dbReference type="SAM" id="MobiDB-lite"/>
    </source>
</evidence>
<gene>
    <name evidence="2" type="ORF">GIB67_011871</name>
</gene>
<feature type="compositionally biased region" description="Polar residues" evidence="1">
    <location>
        <begin position="13"/>
        <end position="22"/>
    </location>
</feature>
<keyword evidence="3" id="KW-1185">Reference proteome</keyword>
<dbReference type="AlphaFoldDB" id="A0A7J7KVQ2"/>
<reference evidence="2 3" key="1">
    <citation type="journal article" date="2020" name="IScience">
        <title>Genome Sequencing of the Endangered Kingdonia uniflora (Circaeasteraceae, Ranunculales) Reveals Potential Mechanisms of Evolutionary Specialization.</title>
        <authorList>
            <person name="Sun Y."/>
            <person name="Deng T."/>
            <person name="Zhang A."/>
            <person name="Moore M.J."/>
            <person name="Landis J.B."/>
            <person name="Lin N."/>
            <person name="Zhang H."/>
            <person name="Zhang X."/>
            <person name="Huang J."/>
            <person name="Zhang X."/>
            <person name="Sun H."/>
            <person name="Wang H."/>
        </authorList>
    </citation>
    <scope>NUCLEOTIDE SEQUENCE [LARGE SCALE GENOMIC DNA]</scope>
    <source>
        <strain evidence="2">TB1705</strain>
        <tissue evidence="2">Leaf</tissue>
    </source>
</reference>
<dbReference type="EMBL" id="JACGCM010002840">
    <property type="protein sequence ID" value="KAF6134445.1"/>
    <property type="molecule type" value="Genomic_DNA"/>
</dbReference>
<accession>A0A7J7KVQ2</accession>
<dbReference type="Proteomes" id="UP000541444">
    <property type="component" value="Unassembled WGS sequence"/>
</dbReference>
<name>A0A7J7KVQ2_9MAGN</name>
<evidence type="ECO:0000313" key="2">
    <source>
        <dbReference type="EMBL" id="KAF6134445.1"/>
    </source>
</evidence>
<protein>
    <submittedName>
        <fullName evidence="2">Uncharacterized protein</fullName>
    </submittedName>
</protein>
<sequence>MISSQPPHIIPEESSTLLPNSIAQRARRERERQQRQTVTNHQFLDPMVSLQPPHIIPEESSTLLPDCVTILEEQHCTMRSPNIPYPIMRTASNFPSSTFEIRESSSTRPNVVYHDVEAVYYNPIESDDECNIDNEGNDNVNGVDEGNINSNDEVVQLGHHFLGQIDVVCTHCSALH</sequence>
<organism evidence="2 3">
    <name type="scientific">Kingdonia uniflora</name>
    <dbReference type="NCBI Taxonomy" id="39325"/>
    <lineage>
        <taxon>Eukaryota</taxon>
        <taxon>Viridiplantae</taxon>
        <taxon>Streptophyta</taxon>
        <taxon>Embryophyta</taxon>
        <taxon>Tracheophyta</taxon>
        <taxon>Spermatophyta</taxon>
        <taxon>Magnoliopsida</taxon>
        <taxon>Ranunculales</taxon>
        <taxon>Circaeasteraceae</taxon>
        <taxon>Kingdonia</taxon>
    </lineage>
</organism>
<proteinExistence type="predicted"/>
<feature type="region of interest" description="Disordered" evidence="1">
    <location>
        <begin position="1"/>
        <end position="42"/>
    </location>
</feature>
<evidence type="ECO:0000313" key="3">
    <source>
        <dbReference type="Proteomes" id="UP000541444"/>
    </source>
</evidence>